<comment type="similarity">
    <text evidence="1">Belongs to the glycosyltransferase 25 family.</text>
</comment>
<reference evidence="5 6" key="1">
    <citation type="submission" date="2018-06" db="EMBL/GenBank/DDBJ databases">
        <title>Comparative genomics reveals the genomic features of Rhizophagus irregularis, R. cerebriforme, R. diaphanum and Gigaspora rosea, and their symbiotic lifestyle signature.</title>
        <authorList>
            <person name="Morin E."/>
            <person name="San Clemente H."/>
            <person name="Chen E.C.H."/>
            <person name="De La Providencia I."/>
            <person name="Hainaut M."/>
            <person name="Kuo A."/>
            <person name="Kohler A."/>
            <person name="Murat C."/>
            <person name="Tang N."/>
            <person name="Roy S."/>
            <person name="Loubradou J."/>
            <person name="Henrissat B."/>
            <person name="Grigoriev I.V."/>
            <person name="Corradi N."/>
            <person name="Roux C."/>
            <person name="Martin F.M."/>
        </authorList>
    </citation>
    <scope>NUCLEOTIDE SEQUENCE [LARGE SCALE GENOMIC DNA]</scope>
    <source>
        <strain evidence="5 6">DAOM 227022</strain>
    </source>
</reference>
<dbReference type="EMBL" id="QKYT01000025">
    <property type="protein sequence ID" value="RIA97804.1"/>
    <property type="molecule type" value="Genomic_DNA"/>
</dbReference>
<dbReference type="STRING" id="658196.A0A397TSD5"/>
<name>A0A397TSD5_9GLOM</name>
<dbReference type="AlphaFoldDB" id="A0A397TSD5"/>
<evidence type="ECO:0000313" key="6">
    <source>
        <dbReference type="Proteomes" id="UP000265703"/>
    </source>
</evidence>
<evidence type="ECO:0000256" key="1">
    <source>
        <dbReference type="ARBA" id="ARBA00006721"/>
    </source>
</evidence>
<evidence type="ECO:0000313" key="5">
    <source>
        <dbReference type="EMBL" id="RIA97804.1"/>
    </source>
</evidence>
<organism evidence="5 6">
    <name type="scientific">Glomus cerebriforme</name>
    <dbReference type="NCBI Taxonomy" id="658196"/>
    <lineage>
        <taxon>Eukaryota</taxon>
        <taxon>Fungi</taxon>
        <taxon>Fungi incertae sedis</taxon>
        <taxon>Mucoromycota</taxon>
        <taxon>Glomeromycotina</taxon>
        <taxon>Glomeromycetes</taxon>
        <taxon>Glomerales</taxon>
        <taxon>Glomeraceae</taxon>
        <taxon>Glomus</taxon>
    </lineage>
</organism>
<dbReference type="Pfam" id="PF01755">
    <property type="entry name" value="Glyco_transf_25"/>
    <property type="match status" value="1"/>
</dbReference>
<sequence>MANVLDLDFDYFMGISNDSKILDEYKSDLAPSHKACYVSHYKVWELIAYHNYESALILEDDVDFEMDISRIMTKVHRYLPAYWEMLYLGHCSYEGDDDFYVKSHRWLGHYFVGLFKSKAPACTHAYAISSFGASKLLKEVVDPKEPVDVELVFKIQTGNIISYSLEPSIIVQWKNATNPSNVSPGKNDYTQWWFLKSSTMHHVGLI</sequence>
<gene>
    <name evidence="5" type="ORF">C1645_813686</name>
</gene>
<protein>
    <recommendedName>
        <fullName evidence="4">Glycosyl transferase family 25 domain-containing protein</fullName>
    </recommendedName>
</protein>
<dbReference type="InterPro" id="IPR050757">
    <property type="entry name" value="Collagen_mod_GT25"/>
</dbReference>
<feature type="domain" description="Glycosyl transferase family 25" evidence="4">
    <location>
        <begin position="23"/>
        <end position="148"/>
    </location>
</feature>
<keyword evidence="3" id="KW-0808">Transferase</keyword>
<dbReference type="PANTHER" id="PTHR10730:SF53">
    <property type="entry name" value="GLYCOSYLTRANSFERASE 25 FAMILY MEMBER"/>
    <property type="match status" value="1"/>
</dbReference>
<accession>A0A397TSD5</accession>
<proteinExistence type="inferred from homology"/>
<dbReference type="GO" id="GO:0016740">
    <property type="term" value="F:transferase activity"/>
    <property type="evidence" value="ECO:0007669"/>
    <property type="project" value="UniProtKB-KW"/>
</dbReference>
<dbReference type="PANTHER" id="PTHR10730">
    <property type="entry name" value="PROCOLLAGEN-LYSINE,2-OXOGLUTARATE 5-DIOXYGENASE/GLYCOSYLTRANSFERASE 25 FAMILY MEMBER"/>
    <property type="match status" value="1"/>
</dbReference>
<keyword evidence="6" id="KW-1185">Reference proteome</keyword>
<keyword evidence="2" id="KW-0328">Glycosyltransferase</keyword>
<evidence type="ECO:0000256" key="2">
    <source>
        <dbReference type="ARBA" id="ARBA00022676"/>
    </source>
</evidence>
<dbReference type="InterPro" id="IPR002654">
    <property type="entry name" value="Glyco_trans_25"/>
</dbReference>
<evidence type="ECO:0000259" key="4">
    <source>
        <dbReference type="Pfam" id="PF01755"/>
    </source>
</evidence>
<dbReference type="Proteomes" id="UP000265703">
    <property type="component" value="Unassembled WGS sequence"/>
</dbReference>
<comment type="caution">
    <text evidence="5">The sequence shown here is derived from an EMBL/GenBank/DDBJ whole genome shotgun (WGS) entry which is preliminary data.</text>
</comment>
<dbReference type="OrthoDB" id="2326236at2759"/>
<evidence type="ECO:0000256" key="3">
    <source>
        <dbReference type="ARBA" id="ARBA00022679"/>
    </source>
</evidence>